<dbReference type="AlphaFoldDB" id="A0AAC9RP01"/>
<evidence type="ECO:0000313" key="1">
    <source>
        <dbReference type="EMBL" id="ARE89102.1"/>
    </source>
</evidence>
<dbReference type="Proteomes" id="UP000192478">
    <property type="component" value="Chromosome"/>
</dbReference>
<proteinExistence type="predicted"/>
<evidence type="ECO:0000313" key="2">
    <source>
        <dbReference type="Proteomes" id="UP000192478"/>
    </source>
</evidence>
<sequence length="56" mass="6792">MLREIYLRDSDDKLIRYSVQILWSNQLLKQGKLARSEYEKITKKLKKDYIENGKKC</sequence>
<gene>
    <name evidence="1" type="ORF">CLFO_35080</name>
</gene>
<dbReference type="EMBL" id="CP020559">
    <property type="protein sequence ID" value="ARE89102.1"/>
    <property type="molecule type" value="Genomic_DNA"/>
</dbReference>
<organism evidence="1 2">
    <name type="scientific">Clostridium formicaceticum</name>
    <dbReference type="NCBI Taxonomy" id="1497"/>
    <lineage>
        <taxon>Bacteria</taxon>
        <taxon>Bacillati</taxon>
        <taxon>Bacillota</taxon>
        <taxon>Clostridia</taxon>
        <taxon>Eubacteriales</taxon>
        <taxon>Clostridiaceae</taxon>
        <taxon>Clostridium</taxon>
    </lineage>
</organism>
<reference evidence="1 2" key="1">
    <citation type="submission" date="2017-03" db="EMBL/GenBank/DDBJ databases">
        <title>Complete sequence of Clostridium formicaceticum DSM 92.</title>
        <authorList>
            <person name="Poehlein A."/>
            <person name="Karl M."/>
            <person name="Bengelsdorf F.R."/>
            <person name="Duerre P."/>
            <person name="Daniel R."/>
        </authorList>
    </citation>
    <scope>NUCLEOTIDE SEQUENCE [LARGE SCALE GENOMIC DNA]</scope>
    <source>
        <strain evidence="1 2">DSM 92</strain>
    </source>
</reference>
<accession>A0AAC9RP01</accession>
<protein>
    <submittedName>
        <fullName evidence="1">Uncharacterized protein</fullName>
    </submittedName>
</protein>
<name>A0AAC9RP01_9CLOT</name>